<organism evidence="1 2">
    <name type="scientific">Kineothrix sedimenti</name>
    <dbReference type="NCBI Taxonomy" id="3123317"/>
    <lineage>
        <taxon>Bacteria</taxon>
        <taxon>Bacillati</taxon>
        <taxon>Bacillota</taxon>
        <taxon>Clostridia</taxon>
        <taxon>Lachnospirales</taxon>
        <taxon>Lachnospiraceae</taxon>
        <taxon>Kineothrix</taxon>
    </lineage>
</organism>
<evidence type="ECO:0000313" key="1">
    <source>
        <dbReference type="EMBL" id="XAH74759.1"/>
    </source>
</evidence>
<sequence length="67" mass="7142">MLFPLSSDFVFTDNSDPEKQDVQYSAEELITLLGEDTQYFGSQATHATVAGGQITAMTIVALASTPA</sequence>
<accession>A0ABZ3EZT1</accession>
<keyword evidence="2" id="KW-1185">Reference proteome</keyword>
<name>A0ABZ3EZT1_9FIRM</name>
<dbReference type="RefSeq" id="WP_342758340.1">
    <property type="nucleotide sequence ID" value="NZ_CP146256.1"/>
</dbReference>
<evidence type="ECO:0000313" key="2">
    <source>
        <dbReference type="Proteomes" id="UP001451571"/>
    </source>
</evidence>
<protein>
    <submittedName>
        <fullName evidence="1">Uncharacterized protein</fullName>
    </submittedName>
</protein>
<dbReference type="EMBL" id="CP146256">
    <property type="protein sequence ID" value="XAH74759.1"/>
    <property type="molecule type" value="Genomic_DNA"/>
</dbReference>
<dbReference type="Proteomes" id="UP001451571">
    <property type="component" value="Chromosome"/>
</dbReference>
<proteinExistence type="predicted"/>
<reference evidence="1 2" key="1">
    <citation type="submission" date="2024-02" db="EMBL/GenBank/DDBJ databases">
        <title>Bacterial strain from lacustrine sediment.</title>
        <authorList>
            <person name="Petit C."/>
            <person name="Fadhlaoui K."/>
        </authorList>
    </citation>
    <scope>NUCLEOTIDE SEQUENCE [LARGE SCALE GENOMIC DNA]</scope>
    <source>
        <strain evidence="1 2">IPX-CK</strain>
    </source>
</reference>
<gene>
    <name evidence="1" type="ORF">V6984_03050</name>
</gene>